<gene>
    <name evidence="1" type="ORF">QTJ16_005797</name>
</gene>
<dbReference type="InterPro" id="IPR025444">
    <property type="entry name" value="Monooxy_af470"/>
</dbReference>
<dbReference type="EMBL" id="JAUBYV010000009">
    <property type="protein sequence ID" value="KAK2624604.1"/>
    <property type="molecule type" value="Genomic_DNA"/>
</dbReference>
<dbReference type="SUPFAM" id="SSF54909">
    <property type="entry name" value="Dimeric alpha+beta barrel"/>
    <property type="match status" value="1"/>
</dbReference>
<organism evidence="1 2">
    <name type="scientific">Diplocarpon rosae</name>
    <dbReference type="NCBI Taxonomy" id="946125"/>
    <lineage>
        <taxon>Eukaryota</taxon>
        <taxon>Fungi</taxon>
        <taxon>Dikarya</taxon>
        <taxon>Ascomycota</taxon>
        <taxon>Pezizomycotina</taxon>
        <taxon>Leotiomycetes</taxon>
        <taxon>Helotiales</taxon>
        <taxon>Drepanopezizaceae</taxon>
        <taxon>Diplocarpon</taxon>
    </lineage>
</organism>
<proteinExistence type="predicted"/>
<keyword evidence="2" id="KW-1185">Reference proteome</keyword>
<dbReference type="InterPro" id="IPR011008">
    <property type="entry name" value="Dimeric_a/b-barrel"/>
</dbReference>
<reference evidence="1" key="1">
    <citation type="submission" date="2023-06" db="EMBL/GenBank/DDBJ databases">
        <title>Draft genome of Marssonina rosae.</title>
        <authorList>
            <person name="Cheng Q."/>
        </authorList>
    </citation>
    <scope>NUCLEOTIDE SEQUENCE</scope>
    <source>
        <strain evidence="1">R4</strain>
    </source>
</reference>
<evidence type="ECO:0000313" key="2">
    <source>
        <dbReference type="Proteomes" id="UP001285354"/>
    </source>
</evidence>
<comment type="caution">
    <text evidence="1">The sequence shown here is derived from an EMBL/GenBank/DDBJ whole genome shotgun (WGS) entry which is preliminary data.</text>
</comment>
<protein>
    <submittedName>
        <fullName evidence="1">Uncharacterized protein</fullName>
    </submittedName>
</protein>
<accession>A0AAD9WD98</accession>
<name>A0AAD9WD98_9HELO</name>
<dbReference type="AlphaFoldDB" id="A0AAD9WD98"/>
<dbReference type="Pfam" id="PF13826">
    <property type="entry name" value="Monooxy_af470-like"/>
    <property type="match status" value="1"/>
</dbReference>
<sequence>MEYKRLRPSLPTRPSGPNFASLQLKLNALHQNFSLPTLLLLGASFQCLLFLLPIPALYTVFPAIFLLVIRTIETLLITYHYIPNPYLKNAIMKKSTAQPMDSKGNFGGPGKQKIAVMMLGAKSNHPLGVFEPRFGKVGGFLRKMTQELNGGADQENGFLGQSAVTRRDANGATEQIFISYWRSLSDIHAFAYCPTHLEAWRWWNSKIKDLDHIGIMHEVYEADAGMWEGVYVNFQPTLLGNTTYLKKEGTLVGGEVEEEWVSPLLDANRGRLRTSNGRRGLGDQKEHVEMVYGDEKGGRV</sequence>
<evidence type="ECO:0000313" key="1">
    <source>
        <dbReference type="EMBL" id="KAK2624604.1"/>
    </source>
</evidence>
<dbReference type="Gene3D" id="3.30.70.100">
    <property type="match status" value="1"/>
</dbReference>
<dbReference type="Proteomes" id="UP001285354">
    <property type="component" value="Unassembled WGS sequence"/>
</dbReference>